<sequence length="286" mass="32636">MSNMIKNEHVQTGSFSVKPSSKKANEDSLAYSANILKSDQGAYIFIIADGMGGHSMGDAASYFAVNYVLKWWRSTAWMNKRSEEFLKNCQEELIEVFHEINQKLIEIGRLENKEIGTTLSVLILIGNEYFICHIGDSRIYRYREKVLTLEEPNGDTIDLNEEKSFLQLTVDHSFASMQVENGVMTAEEAQSHDKAHYLTQCIGIKGEIEPFTASGKFTAADYFLLCTDGFYKLFTEEELKEQWSMKLEEKVSIKEVSDHFYDLVKKDSFHDDVSILTINVAERIGK</sequence>
<feature type="domain" description="PPM-type phosphatase" evidence="2">
    <location>
        <begin position="11"/>
        <end position="280"/>
    </location>
</feature>
<evidence type="ECO:0000313" key="3">
    <source>
        <dbReference type="EMBL" id="PAV28976.1"/>
    </source>
</evidence>
<dbReference type="CDD" id="cd00143">
    <property type="entry name" value="PP2Cc"/>
    <property type="match status" value="1"/>
</dbReference>
<dbReference type="OrthoDB" id="9801841at2"/>
<feature type="region of interest" description="Disordered" evidence="1">
    <location>
        <begin position="1"/>
        <end position="21"/>
    </location>
</feature>
<feature type="compositionally biased region" description="Polar residues" evidence="1">
    <location>
        <begin position="1"/>
        <end position="19"/>
    </location>
</feature>
<dbReference type="EMBL" id="NPOA01000009">
    <property type="protein sequence ID" value="PAV28976.1"/>
    <property type="molecule type" value="Genomic_DNA"/>
</dbReference>
<dbReference type="InterPro" id="IPR036457">
    <property type="entry name" value="PPM-type-like_dom_sf"/>
</dbReference>
<reference evidence="3 4" key="1">
    <citation type="submission" date="2017-08" db="EMBL/GenBank/DDBJ databases">
        <title>Virgibacillus indicus sp. nov. and Virgibacillus profoundi sp. nov, two moderately halophilic bacteria isolated from marine sediment by using the Microfluidic Streak Plate.</title>
        <authorList>
            <person name="Xu B."/>
            <person name="Hu B."/>
            <person name="Wang J."/>
            <person name="Zhu Y."/>
            <person name="Huang L."/>
            <person name="Du W."/>
            <person name="Huang Y."/>
        </authorList>
    </citation>
    <scope>NUCLEOTIDE SEQUENCE [LARGE SCALE GENOMIC DNA]</scope>
    <source>
        <strain evidence="3 4">IO3-P3-H5</strain>
    </source>
</reference>
<keyword evidence="4" id="KW-1185">Reference proteome</keyword>
<protein>
    <recommendedName>
        <fullName evidence="2">PPM-type phosphatase domain-containing protein</fullName>
    </recommendedName>
</protein>
<evidence type="ECO:0000259" key="2">
    <source>
        <dbReference type="PROSITE" id="PS51746"/>
    </source>
</evidence>
<evidence type="ECO:0000313" key="4">
    <source>
        <dbReference type="Proteomes" id="UP000218887"/>
    </source>
</evidence>
<dbReference type="SUPFAM" id="SSF81606">
    <property type="entry name" value="PP2C-like"/>
    <property type="match status" value="1"/>
</dbReference>
<evidence type="ECO:0000256" key="1">
    <source>
        <dbReference type="SAM" id="MobiDB-lite"/>
    </source>
</evidence>
<dbReference type="InterPro" id="IPR001932">
    <property type="entry name" value="PPM-type_phosphatase-like_dom"/>
</dbReference>
<dbReference type="SMART" id="SM00331">
    <property type="entry name" value="PP2C_SIG"/>
    <property type="match status" value="1"/>
</dbReference>
<dbReference type="PROSITE" id="PS51746">
    <property type="entry name" value="PPM_2"/>
    <property type="match status" value="1"/>
</dbReference>
<dbReference type="Proteomes" id="UP000218887">
    <property type="component" value="Unassembled WGS sequence"/>
</dbReference>
<dbReference type="SMART" id="SM00332">
    <property type="entry name" value="PP2Cc"/>
    <property type="match status" value="1"/>
</dbReference>
<comment type="caution">
    <text evidence="3">The sequence shown here is derived from an EMBL/GenBank/DDBJ whole genome shotgun (WGS) entry which is preliminary data.</text>
</comment>
<accession>A0A2A2ICE5</accession>
<name>A0A2A2ICE5_9BACI</name>
<dbReference type="Pfam" id="PF13672">
    <property type="entry name" value="PP2C_2"/>
    <property type="match status" value="1"/>
</dbReference>
<dbReference type="RefSeq" id="WP_095656067.1">
    <property type="nucleotide sequence ID" value="NZ_NPOA01000009.1"/>
</dbReference>
<dbReference type="AlphaFoldDB" id="A0A2A2ICE5"/>
<organism evidence="3 4">
    <name type="scientific">Virgibacillus profundi</name>
    <dbReference type="NCBI Taxonomy" id="2024555"/>
    <lineage>
        <taxon>Bacteria</taxon>
        <taxon>Bacillati</taxon>
        <taxon>Bacillota</taxon>
        <taxon>Bacilli</taxon>
        <taxon>Bacillales</taxon>
        <taxon>Bacillaceae</taxon>
        <taxon>Virgibacillus</taxon>
    </lineage>
</organism>
<gene>
    <name evidence="3" type="ORF">CIL05_13425</name>
</gene>
<dbReference type="Gene3D" id="3.60.40.10">
    <property type="entry name" value="PPM-type phosphatase domain"/>
    <property type="match status" value="1"/>
</dbReference>
<proteinExistence type="predicted"/>